<dbReference type="RefSeq" id="WP_236160443.1">
    <property type="nucleotide sequence ID" value="NZ_BNHQ01000080.1"/>
</dbReference>
<dbReference type="EMBL" id="BNHY01000062">
    <property type="protein sequence ID" value="GHN34611.1"/>
    <property type="molecule type" value="Genomic_DNA"/>
</dbReference>
<accession>A0ABD0AHK7</accession>
<organism evidence="1 2">
    <name type="scientific">Lactobacillus delbrueckii</name>
    <dbReference type="NCBI Taxonomy" id="1584"/>
    <lineage>
        <taxon>Bacteria</taxon>
        <taxon>Bacillati</taxon>
        <taxon>Bacillota</taxon>
        <taxon>Bacilli</taxon>
        <taxon>Lactobacillales</taxon>
        <taxon>Lactobacillaceae</taxon>
        <taxon>Lactobacillus</taxon>
    </lineage>
</organism>
<dbReference type="Proteomes" id="UP001054884">
    <property type="component" value="Unassembled WGS sequence"/>
</dbReference>
<gene>
    <name evidence="1" type="ORF">ME791_17630</name>
</gene>
<protein>
    <submittedName>
        <fullName evidence="1">Uncharacterized protein</fullName>
    </submittedName>
</protein>
<evidence type="ECO:0000313" key="2">
    <source>
        <dbReference type="Proteomes" id="UP001054884"/>
    </source>
</evidence>
<evidence type="ECO:0000313" key="1">
    <source>
        <dbReference type="EMBL" id="GHN34611.1"/>
    </source>
</evidence>
<proteinExistence type="predicted"/>
<sequence length="63" mass="7223">MEVFIEFIGRKVKSLIAPEDYAEAVERCDQQVGDSDDAVAHMVKNPYFGQIYYVILSLKPEQK</sequence>
<dbReference type="AlphaFoldDB" id="A0ABD0AHK7"/>
<comment type="caution">
    <text evidence="1">The sequence shown here is derived from an EMBL/GenBank/DDBJ whole genome shotgun (WGS) entry which is preliminary data.</text>
</comment>
<reference evidence="1 2" key="1">
    <citation type="journal article" date="2022" name="J. Dairy Sci.">
        <title>Genetic diversity of Lactobacillus delbrueckii isolated from raw milk in Hokkaido, Japan.</title>
        <authorList>
            <person name="Tsuchihashi H."/>
            <person name="Ichikawa A."/>
            <person name="Takeda M."/>
            <person name="Koizumi A."/>
            <person name="Mizoguchi C."/>
            <person name="Ishida T."/>
            <person name="Kimura K."/>
        </authorList>
    </citation>
    <scope>NUCLEOTIDE SEQUENCE [LARGE SCALE GENOMIC DNA]</scope>
    <source>
        <strain evidence="1 2">ME-791</strain>
    </source>
</reference>
<name>A0ABD0AHK7_9LACO</name>